<dbReference type="SUPFAM" id="SSF63570">
    <property type="entry name" value="PABC (PABP) domain"/>
    <property type="match status" value="1"/>
</dbReference>
<dbReference type="InterPro" id="IPR002004">
    <property type="entry name" value="PABP_HYD_C"/>
</dbReference>
<evidence type="ECO:0000313" key="2">
    <source>
        <dbReference type="EMBL" id="JAG31543.1"/>
    </source>
</evidence>
<reference evidence="3" key="3">
    <citation type="journal article" date="2016" name="Gigascience">
        <title>De novo construction of an expanded transcriptome assembly for the western tarnished plant bug, Lygus hesperus.</title>
        <authorList>
            <person name="Tassone E.E."/>
            <person name="Geib S.M."/>
            <person name="Hall B."/>
            <person name="Fabrick J.A."/>
            <person name="Brent C.S."/>
            <person name="Hull J.J."/>
        </authorList>
    </citation>
    <scope>NUCLEOTIDE SEQUENCE</scope>
</reference>
<accession>A0A0A9YKB8</accession>
<proteinExistence type="predicted"/>
<organism evidence="2">
    <name type="scientific">Lygus hesperus</name>
    <name type="common">Western plant bug</name>
    <dbReference type="NCBI Taxonomy" id="30085"/>
    <lineage>
        <taxon>Eukaryota</taxon>
        <taxon>Metazoa</taxon>
        <taxon>Ecdysozoa</taxon>
        <taxon>Arthropoda</taxon>
        <taxon>Hexapoda</taxon>
        <taxon>Insecta</taxon>
        <taxon>Pterygota</taxon>
        <taxon>Neoptera</taxon>
        <taxon>Paraneoptera</taxon>
        <taxon>Hemiptera</taxon>
        <taxon>Heteroptera</taxon>
        <taxon>Panheteroptera</taxon>
        <taxon>Cimicomorpha</taxon>
        <taxon>Miridae</taxon>
        <taxon>Mirini</taxon>
        <taxon>Lygus</taxon>
    </lineage>
</organism>
<gene>
    <name evidence="2" type="primary">pAbp_2</name>
    <name evidence="3" type="synonym">pAbp_0</name>
    <name evidence="2" type="ORF">CM83_20274</name>
    <name evidence="3" type="ORF">g.8702</name>
</gene>
<dbReference type="EMBL" id="GDHC01020258">
    <property type="protein sequence ID" value="JAP98370.1"/>
    <property type="molecule type" value="Transcribed_RNA"/>
</dbReference>
<dbReference type="GO" id="GO:0003723">
    <property type="term" value="F:RNA binding"/>
    <property type="evidence" value="ECO:0007669"/>
    <property type="project" value="InterPro"/>
</dbReference>
<feature type="domain" description="PABC" evidence="1">
    <location>
        <begin position="86"/>
        <end position="163"/>
    </location>
</feature>
<evidence type="ECO:0000259" key="1">
    <source>
        <dbReference type="PROSITE" id="PS51309"/>
    </source>
</evidence>
<reference evidence="2" key="1">
    <citation type="journal article" date="2014" name="PLoS ONE">
        <title>Transcriptome-Based Identification of ABC Transporters in the Western Tarnished Plant Bug Lygus hesperus.</title>
        <authorList>
            <person name="Hull J.J."/>
            <person name="Chaney K."/>
            <person name="Geib S.M."/>
            <person name="Fabrick J.A."/>
            <person name="Brent C.S."/>
            <person name="Walsh D."/>
            <person name="Lavine L.C."/>
        </authorList>
    </citation>
    <scope>NUCLEOTIDE SEQUENCE</scope>
</reference>
<dbReference type="Gene3D" id="1.10.1900.10">
    <property type="entry name" value="c-terminal domain of poly(a) binding protein"/>
    <property type="match status" value="1"/>
</dbReference>
<dbReference type="Pfam" id="PF00658">
    <property type="entry name" value="MLLE"/>
    <property type="match status" value="1"/>
</dbReference>
<name>A0A0A9YKB8_LYGHE</name>
<dbReference type="FunFam" id="1.10.1900.10:FF:000006">
    <property type="entry name" value="Polyadenylate-binding protein"/>
    <property type="match status" value="1"/>
</dbReference>
<dbReference type="EMBL" id="GBHO01012061">
    <property type="protein sequence ID" value="JAG31543.1"/>
    <property type="molecule type" value="Transcribed_RNA"/>
</dbReference>
<dbReference type="AlphaFoldDB" id="A0A0A9YKB8"/>
<protein>
    <submittedName>
        <fullName evidence="2">Polyadenylate-binding protein</fullName>
    </submittedName>
</protein>
<dbReference type="SMART" id="SM00517">
    <property type="entry name" value="PolyA"/>
    <property type="match status" value="1"/>
</dbReference>
<sequence>MAGMNPMGGVPPMGFMGPQLFNNMNMPFMNPRMPMMPMPGMNAPMRPMGPNPMNQMRAARPMPQKPPMQPMMPMQHHMPPQPPQPQSQNLAALLTTLTPEQQKNVLGERLYNYIVRSHPSVAAKITGMLLEMDNAEILNMLDSHAILDGKIAEAQDVLSRHMNV</sequence>
<evidence type="ECO:0000313" key="3">
    <source>
        <dbReference type="EMBL" id="JAP98370.1"/>
    </source>
</evidence>
<dbReference type="PROSITE" id="PS51309">
    <property type="entry name" value="PABC"/>
    <property type="match status" value="1"/>
</dbReference>
<reference evidence="2" key="2">
    <citation type="submission" date="2014-07" db="EMBL/GenBank/DDBJ databases">
        <authorList>
            <person name="Hull J."/>
        </authorList>
    </citation>
    <scope>NUCLEOTIDE SEQUENCE</scope>
</reference>
<dbReference type="InterPro" id="IPR036053">
    <property type="entry name" value="PABP-dom"/>
</dbReference>